<name>A0AAW0BL27_9AGAR</name>
<gene>
    <name evidence="1" type="ORF">R3P38DRAFT_2526691</name>
</gene>
<evidence type="ECO:0000313" key="1">
    <source>
        <dbReference type="EMBL" id="KAK7027696.1"/>
    </source>
</evidence>
<evidence type="ECO:0000313" key="2">
    <source>
        <dbReference type="Proteomes" id="UP001362999"/>
    </source>
</evidence>
<sequence length="475" mass="54699">MPIPPGPPQFSICDINLQREVYSNDLRVCFRRNHFLPRDVVRRYHTAKVKDQKEMTVVVYEGQDAKEELKRDVAKYMKFRHPSFFQLYGTVHSGNIYATIFYDVLIPWRDIERIYQQSPIVFCYIYAYAASAYFRRRFGSGLYSRNITVFLRPSTGRLCIDLEGLDMATLYFTMAANIDPMSLLSIDTQIVVDALTIEQYHKICYRQFRNVTHTQFPLTATAHLGAVYHTTGHYDLGNPVATAPTLDIDDCLNPSRAWYLDEVDPHITESGWNRFAVSELIGRGKIEFYTWVELRNSDLWLSQANHILGCPGVSPDTDNYALLTSIWFQVELDPQSAWQTDWHSFDAFLFLCPAPQSIQVSPASFNCPECVGYWSFDPLGEDRLSSEQVAELGFPTIHVSFSGYFETWSNMIYAGLRQFHQGKGFDPDSQDIARYLGYPLYQLSSDHDDSMNVDGESIHHIDIPASYIPKRKYAR</sequence>
<dbReference type="Proteomes" id="UP001362999">
    <property type="component" value="Unassembled WGS sequence"/>
</dbReference>
<accession>A0AAW0BL27</accession>
<dbReference type="EMBL" id="JAWWNJ010000029">
    <property type="protein sequence ID" value="KAK7027696.1"/>
    <property type="molecule type" value="Genomic_DNA"/>
</dbReference>
<reference evidence="1 2" key="1">
    <citation type="journal article" date="2024" name="J Genomics">
        <title>Draft genome sequencing and assembly of Favolaschia claudopus CIRM-BRFM 2984 isolated from oak limbs.</title>
        <authorList>
            <person name="Navarro D."/>
            <person name="Drula E."/>
            <person name="Chaduli D."/>
            <person name="Cazenave R."/>
            <person name="Ahrendt S."/>
            <person name="Wang J."/>
            <person name="Lipzen A."/>
            <person name="Daum C."/>
            <person name="Barry K."/>
            <person name="Grigoriev I.V."/>
            <person name="Favel A."/>
            <person name="Rosso M.N."/>
            <person name="Martin F."/>
        </authorList>
    </citation>
    <scope>NUCLEOTIDE SEQUENCE [LARGE SCALE GENOMIC DNA]</scope>
    <source>
        <strain evidence="1 2">CIRM-BRFM 2984</strain>
    </source>
</reference>
<proteinExistence type="predicted"/>
<comment type="caution">
    <text evidence="1">The sequence shown here is derived from an EMBL/GenBank/DDBJ whole genome shotgun (WGS) entry which is preliminary data.</text>
</comment>
<dbReference type="AlphaFoldDB" id="A0AAW0BL27"/>
<organism evidence="1 2">
    <name type="scientific">Favolaschia claudopus</name>
    <dbReference type="NCBI Taxonomy" id="2862362"/>
    <lineage>
        <taxon>Eukaryota</taxon>
        <taxon>Fungi</taxon>
        <taxon>Dikarya</taxon>
        <taxon>Basidiomycota</taxon>
        <taxon>Agaricomycotina</taxon>
        <taxon>Agaricomycetes</taxon>
        <taxon>Agaricomycetidae</taxon>
        <taxon>Agaricales</taxon>
        <taxon>Marasmiineae</taxon>
        <taxon>Mycenaceae</taxon>
        <taxon>Favolaschia</taxon>
    </lineage>
</organism>
<keyword evidence="2" id="KW-1185">Reference proteome</keyword>
<protein>
    <submittedName>
        <fullName evidence="1">Uncharacterized protein</fullName>
    </submittedName>
</protein>